<dbReference type="EMBL" id="CM042886">
    <property type="protein sequence ID" value="KAI4340267.1"/>
    <property type="molecule type" value="Genomic_DNA"/>
</dbReference>
<organism evidence="1 2">
    <name type="scientific">Melastoma candidum</name>
    <dbReference type="NCBI Taxonomy" id="119954"/>
    <lineage>
        <taxon>Eukaryota</taxon>
        <taxon>Viridiplantae</taxon>
        <taxon>Streptophyta</taxon>
        <taxon>Embryophyta</taxon>
        <taxon>Tracheophyta</taxon>
        <taxon>Spermatophyta</taxon>
        <taxon>Magnoliopsida</taxon>
        <taxon>eudicotyledons</taxon>
        <taxon>Gunneridae</taxon>
        <taxon>Pentapetalae</taxon>
        <taxon>rosids</taxon>
        <taxon>malvids</taxon>
        <taxon>Myrtales</taxon>
        <taxon>Melastomataceae</taxon>
        <taxon>Melastomatoideae</taxon>
        <taxon>Melastomateae</taxon>
        <taxon>Melastoma</taxon>
    </lineage>
</organism>
<comment type="caution">
    <text evidence="1">The sequence shown here is derived from an EMBL/GenBank/DDBJ whole genome shotgun (WGS) entry which is preliminary data.</text>
</comment>
<sequence length="642" mass="71159">MAREIRACFLRLNYVWAGNKALESSRCGVQLGEESSNFTNEEVKTQKGEDAPGFVVWSAPGEMKRVSTASKLGGTWVVPDLGVFWEGEPSLDMEGAEHGWAGEGDPPWDSGFAGVPRRLGWVRKSQNCLEVPDPRLGTSRSGGALAAGRGSHHVGGSRDDRLDLVVARRGGDGLAGSCEGAEAHRRAGLARETSGAPSWVDLRELPRPWADPASLLPEIWAGSLSEGVAICCRRSLGRFCGECRRRKGLAASLGRIWRVEAGWGDWLFCGCWVEPRTGLPWVLGAGERKEAGRCGSQGRHGRRASGSTRECRGAALAASAGCAGLRWWRQWTWHVRADSGEDRLLLKNKDDGGIAWVCHWKSEKRQPLSKLAHCYRRLIQGCRRRRIPSWLECSRHIHSRKDRWRLLQKWLLGRKRGTDQGFIWIVIIACSRCCCLERRRSWIEATRSSRPPQQTLETVFVVIAKSPSKAVGVFGDEGSWRIAGEILWRLSGDRAADGPGCSVETEAREEYDFSVLMELSTKLEEDFCPRSIIAAHFAIVRDSGIFLLLRILRSGGWVIEEMSRADTETSTFPDDSIPLQTLVQCFGYLNAAMQNETVLLHSGFGQLLPSTTAAAECLFVKISMDDAPHLRKRQAIVFPTIV</sequence>
<name>A0ACB9NVC8_9MYRT</name>
<accession>A0ACB9NVC8</accession>
<evidence type="ECO:0000313" key="1">
    <source>
        <dbReference type="EMBL" id="KAI4340267.1"/>
    </source>
</evidence>
<reference evidence="2" key="1">
    <citation type="journal article" date="2023" name="Front. Plant Sci.">
        <title>Chromosomal-level genome assembly of Melastoma candidum provides insights into trichome evolution.</title>
        <authorList>
            <person name="Zhong Y."/>
            <person name="Wu W."/>
            <person name="Sun C."/>
            <person name="Zou P."/>
            <person name="Liu Y."/>
            <person name="Dai S."/>
            <person name="Zhou R."/>
        </authorList>
    </citation>
    <scope>NUCLEOTIDE SEQUENCE [LARGE SCALE GENOMIC DNA]</scope>
</reference>
<protein>
    <submittedName>
        <fullName evidence="1">Uncharacterized protein</fullName>
    </submittedName>
</protein>
<dbReference type="Proteomes" id="UP001057402">
    <property type="component" value="Chromosome 7"/>
</dbReference>
<proteinExistence type="predicted"/>
<evidence type="ECO:0000313" key="2">
    <source>
        <dbReference type="Proteomes" id="UP001057402"/>
    </source>
</evidence>
<keyword evidence="2" id="KW-1185">Reference proteome</keyword>
<gene>
    <name evidence="1" type="ORF">MLD38_025122</name>
</gene>